<evidence type="ECO:0000259" key="3">
    <source>
        <dbReference type="PROSITE" id="PS50206"/>
    </source>
</evidence>
<accession>A0A1M6MAZ4</accession>
<protein>
    <submittedName>
        <fullName evidence="4">Thiosulfate/3-mercaptopyruvate sulfurtransferase</fullName>
    </submittedName>
</protein>
<dbReference type="CDD" id="cd01448">
    <property type="entry name" value="TST_Repeat_1"/>
    <property type="match status" value="1"/>
</dbReference>
<evidence type="ECO:0000256" key="2">
    <source>
        <dbReference type="ARBA" id="ARBA00022737"/>
    </source>
</evidence>
<gene>
    <name evidence="4" type="ORF">SAMN02744037_00887</name>
</gene>
<dbReference type="PANTHER" id="PTHR11364">
    <property type="entry name" value="THIOSULFATE SULFERTANSFERASE"/>
    <property type="match status" value="1"/>
</dbReference>
<dbReference type="InterPro" id="IPR001763">
    <property type="entry name" value="Rhodanese-like_dom"/>
</dbReference>
<sequence length="276" mass="31882">MKNLVSTHWLKSNIDNENLVIVDCRFDLQTPSYGRDSYNKGHIKGAFYMDMNEDLAGEVKDHGGRHPLPDLNEFKEKIENMGIGNDTIVVAYDDGEIAGASRFWWILKYLGHEKVYILNGGIKKWIERNYPLTKDIPNKNKKEFKINLNEEIIAYMLEVKERKDEESVAILDSRSNERYKGEVEPIDKVAGHIPGAKNYFWMEVLENDELKENEKLKNHFKDLEKYKEVIVHCGSGITGCVNFLALDEIGIKSKLYLGSWSDWISYDENEIAIGEK</sequence>
<feature type="domain" description="Rhodanese" evidence="3">
    <location>
        <begin position="164"/>
        <end position="272"/>
    </location>
</feature>
<dbReference type="EMBL" id="FRAE01000014">
    <property type="protein sequence ID" value="SHJ80625.1"/>
    <property type="molecule type" value="Genomic_DNA"/>
</dbReference>
<dbReference type="OrthoDB" id="9770030at2"/>
<organism evidence="4 5">
    <name type="scientific">Tepidibacter formicigenes DSM 15518</name>
    <dbReference type="NCBI Taxonomy" id="1123349"/>
    <lineage>
        <taxon>Bacteria</taxon>
        <taxon>Bacillati</taxon>
        <taxon>Bacillota</taxon>
        <taxon>Clostridia</taxon>
        <taxon>Peptostreptococcales</taxon>
        <taxon>Peptostreptococcaceae</taxon>
        <taxon>Tepidibacter</taxon>
    </lineage>
</organism>
<dbReference type="Gene3D" id="3.40.250.10">
    <property type="entry name" value="Rhodanese-like domain"/>
    <property type="match status" value="2"/>
</dbReference>
<keyword evidence="4" id="KW-0670">Pyruvate</keyword>
<proteinExistence type="predicted"/>
<dbReference type="Proteomes" id="UP000242497">
    <property type="component" value="Unassembled WGS sequence"/>
</dbReference>
<dbReference type="GO" id="GO:0004792">
    <property type="term" value="F:thiosulfate-cyanide sulfurtransferase activity"/>
    <property type="evidence" value="ECO:0007669"/>
    <property type="project" value="TreeGrafter"/>
</dbReference>
<dbReference type="SUPFAM" id="SSF52821">
    <property type="entry name" value="Rhodanese/Cell cycle control phosphatase"/>
    <property type="match status" value="2"/>
</dbReference>
<keyword evidence="5" id="KW-1185">Reference proteome</keyword>
<evidence type="ECO:0000256" key="1">
    <source>
        <dbReference type="ARBA" id="ARBA00022679"/>
    </source>
</evidence>
<dbReference type="SMART" id="SM00450">
    <property type="entry name" value="RHOD"/>
    <property type="match status" value="2"/>
</dbReference>
<dbReference type="STRING" id="1123349.SAMN02744037_00887"/>
<reference evidence="5" key="1">
    <citation type="submission" date="2016-11" db="EMBL/GenBank/DDBJ databases">
        <authorList>
            <person name="Varghese N."/>
            <person name="Submissions S."/>
        </authorList>
    </citation>
    <scope>NUCLEOTIDE SEQUENCE [LARGE SCALE GENOMIC DNA]</scope>
    <source>
        <strain evidence="5">DSM 15518</strain>
    </source>
</reference>
<dbReference type="PANTHER" id="PTHR11364:SF27">
    <property type="entry name" value="SULFURTRANSFERASE"/>
    <property type="match status" value="1"/>
</dbReference>
<dbReference type="InterPro" id="IPR036873">
    <property type="entry name" value="Rhodanese-like_dom_sf"/>
</dbReference>
<dbReference type="CDD" id="cd01449">
    <property type="entry name" value="TST_Repeat_2"/>
    <property type="match status" value="1"/>
</dbReference>
<evidence type="ECO:0000313" key="5">
    <source>
        <dbReference type="Proteomes" id="UP000242497"/>
    </source>
</evidence>
<feature type="domain" description="Rhodanese" evidence="3">
    <location>
        <begin position="15"/>
        <end position="134"/>
    </location>
</feature>
<dbReference type="RefSeq" id="WP_072887647.1">
    <property type="nucleotide sequence ID" value="NZ_FRAE01000014.1"/>
</dbReference>
<dbReference type="PROSITE" id="PS50206">
    <property type="entry name" value="RHODANESE_3"/>
    <property type="match status" value="2"/>
</dbReference>
<keyword evidence="1 4" id="KW-0808">Transferase</keyword>
<dbReference type="InterPro" id="IPR045078">
    <property type="entry name" value="TST/MPST-like"/>
</dbReference>
<evidence type="ECO:0000313" key="4">
    <source>
        <dbReference type="EMBL" id="SHJ80625.1"/>
    </source>
</evidence>
<dbReference type="AlphaFoldDB" id="A0A1M6MAZ4"/>
<dbReference type="Pfam" id="PF00581">
    <property type="entry name" value="Rhodanese"/>
    <property type="match status" value="2"/>
</dbReference>
<keyword evidence="2" id="KW-0677">Repeat</keyword>
<name>A0A1M6MAZ4_9FIRM</name>